<dbReference type="PROSITE" id="PS50174">
    <property type="entry name" value="G_PATCH"/>
    <property type="match status" value="1"/>
</dbReference>
<feature type="compositionally biased region" description="Basic and acidic residues" evidence="1">
    <location>
        <begin position="23"/>
        <end position="35"/>
    </location>
</feature>
<reference evidence="3 4" key="1">
    <citation type="submission" date="2019-07" db="EMBL/GenBank/DDBJ databases">
        <title>Chromosome genome assembly for large yellow croaker.</title>
        <authorList>
            <person name="Xiao S."/>
        </authorList>
    </citation>
    <scope>NUCLEOTIDE SEQUENCE [LARGE SCALE GENOMIC DNA]</scope>
    <source>
        <strain evidence="3">JMULYC20181020</strain>
        <tissue evidence="3">Muscle</tissue>
    </source>
</reference>
<evidence type="ECO:0000313" key="4">
    <source>
        <dbReference type="Proteomes" id="UP000424527"/>
    </source>
</evidence>
<feature type="compositionally biased region" description="Basic and acidic residues" evidence="1">
    <location>
        <begin position="217"/>
        <end position="232"/>
    </location>
</feature>
<dbReference type="SMART" id="SM00443">
    <property type="entry name" value="G_patch"/>
    <property type="match status" value="1"/>
</dbReference>
<feature type="region of interest" description="Disordered" evidence="1">
    <location>
        <begin position="209"/>
        <end position="239"/>
    </location>
</feature>
<dbReference type="InterPro" id="IPR000467">
    <property type="entry name" value="G_patch_dom"/>
</dbReference>
<sequence>MSMLAEPRRKQKWSVDPRNSAWSKDENKFGQRMLERMGWSKGKGLGRSEQGSTDHIKVKVKNNNHGLGTTASYEDNWIAHQDDFNELLAQLNNHHGQNNSNNTEPPPEEQKGFSLEEKSKTSRKRVHYMKFTKVNLFHHPSAGLIDSPPEYVGLGILAHWHMSYRWLSIGYISREEIELECLEGGGLLNVFPPSPFLWDPLWALPVFPAQPQPPPGERVEQEGPDSQPDRSSAEGALSQNCTQCTERILFLGFWVLEEEKEEEGEEE</sequence>
<feature type="compositionally biased region" description="Low complexity" evidence="1">
    <location>
        <begin position="93"/>
        <end position="102"/>
    </location>
</feature>
<feature type="compositionally biased region" description="Basic and acidic residues" evidence="1">
    <location>
        <begin position="108"/>
        <end position="120"/>
    </location>
</feature>
<keyword evidence="4" id="KW-1185">Reference proteome</keyword>
<feature type="region of interest" description="Disordered" evidence="1">
    <location>
        <begin position="93"/>
        <end position="121"/>
    </location>
</feature>
<feature type="domain" description="G-patch" evidence="2">
    <location>
        <begin position="26"/>
        <end position="72"/>
    </location>
</feature>
<organism evidence="3 4">
    <name type="scientific">Larimichthys crocea</name>
    <name type="common">Large yellow croaker</name>
    <name type="synonym">Pseudosciaena crocea</name>
    <dbReference type="NCBI Taxonomy" id="215358"/>
    <lineage>
        <taxon>Eukaryota</taxon>
        <taxon>Metazoa</taxon>
        <taxon>Chordata</taxon>
        <taxon>Craniata</taxon>
        <taxon>Vertebrata</taxon>
        <taxon>Euteleostomi</taxon>
        <taxon>Actinopterygii</taxon>
        <taxon>Neopterygii</taxon>
        <taxon>Teleostei</taxon>
        <taxon>Neoteleostei</taxon>
        <taxon>Acanthomorphata</taxon>
        <taxon>Eupercaria</taxon>
        <taxon>Sciaenidae</taxon>
        <taxon>Larimichthys</taxon>
    </lineage>
</organism>
<evidence type="ECO:0000259" key="2">
    <source>
        <dbReference type="PROSITE" id="PS50174"/>
    </source>
</evidence>
<dbReference type="PANTHER" id="PTHR23149">
    <property type="entry name" value="G PATCH DOMAIN CONTAINING PROTEIN"/>
    <property type="match status" value="1"/>
</dbReference>
<dbReference type="Proteomes" id="UP000424527">
    <property type="component" value="Unassembled WGS sequence"/>
</dbReference>
<dbReference type="GO" id="GO:0003676">
    <property type="term" value="F:nucleic acid binding"/>
    <property type="evidence" value="ECO:0007669"/>
    <property type="project" value="InterPro"/>
</dbReference>
<dbReference type="PANTHER" id="PTHR23149:SF27">
    <property type="entry name" value="PIN2_TERF1-INTERACTING TELOMERASE INHIBITOR 1"/>
    <property type="match status" value="1"/>
</dbReference>
<dbReference type="Pfam" id="PF01585">
    <property type="entry name" value="G-patch"/>
    <property type="match status" value="1"/>
</dbReference>
<accession>A0A6G0I6J8</accession>
<feature type="region of interest" description="Disordered" evidence="1">
    <location>
        <begin position="1"/>
        <end position="54"/>
    </location>
</feature>
<evidence type="ECO:0000256" key="1">
    <source>
        <dbReference type="SAM" id="MobiDB-lite"/>
    </source>
</evidence>
<comment type="caution">
    <text evidence="3">The sequence shown here is derived from an EMBL/GenBank/DDBJ whole genome shotgun (WGS) entry which is preliminary data.</text>
</comment>
<protein>
    <submittedName>
        <fullName evidence="3">PIN2/TERF1-interacting telomerase inhibitor 1</fullName>
    </submittedName>
</protein>
<dbReference type="GO" id="GO:0005730">
    <property type="term" value="C:nucleolus"/>
    <property type="evidence" value="ECO:0007669"/>
    <property type="project" value="TreeGrafter"/>
</dbReference>
<dbReference type="InterPro" id="IPR050656">
    <property type="entry name" value="PINX1"/>
</dbReference>
<proteinExistence type="predicted"/>
<gene>
    <name evidence="3" type="ORF">D5F01_LYC14867</name>
</gene>
<dbReference type="EMBL" id="REGW02000014">
    <property type="protein sequence ID" value="KAE8286911.1"/>
    <property type="molecule type" value="Genomic_DNA"/>
</dbReference>
<dbReference type="AlphaFoldDB" id="A0A6G0I6J8"/>
<name>A0A6G0I6J8_LARCR</name>
<evidence type="ECO:0000313" key="3">
    <source>
        <dbReference type="EMBL" id="KAE8286911.1"/>
    </source>
</evidence>
<dbReference type="GO" id="GO:0010521">
    <property type="term" value="F:telomerase inhibitor activity"/>
    <property type="evidence" value="ECO:0007669"/>
    <property type="project" value="TreeGrafter"/>
</dbReference>